<dbReference type="EMBL" id="CP159307">
    <property type="protein sequence ID" value="XCH34057.1"/>
    <property type="molecule type" value="Genomic_DNA"/>
</dbReference>
<dbReference type="Pfam" id="PF08241">
    <property type="entry name" value="Methyltransf_11"/>
    <property type="match status" value="1"/>
</dbReference>
<accession>A0AAU8GAY5</accession>
<proteinExistence type="predicted"/>
<feature type="domain" description="Methyltransferase type 11" evidence="1">
    <location>
        <begin position="104"/>
        <end position="220"/>
    </location>
</feature>
<organism evidence="2">
    <name type="scientific">Dehalogenimonas sp. 4OHTPN</name>
    <dbReference type="NCBI Taxonomy" id="3166643"/>
    <lineage>
        <taxon>Bacteria</taxon>
        <taxon>Bacillati</taxon>
        <taxon>Chloroflexota</taxon>
        <taxon>Dehalococcoidia</taxon>
        <taxon>Dehalococcoidales</taxon>
        <taxon>Dehalococcoidaceae</taxon>
        <taxon>Dehalogenimonas</taxon>
    </lineage>
</organism>
<keyword evidence="2" id="KW-0808">Transferase</keyword>
<dbReference type="AlphaFoldDB" id="A0AAU8GAY5"/>
<dbReference type="RefSeq" id="WP_353715243.1">
    <property type="nucleotide sequence ID" value="NZ_CP159307.1"/>
</dbReference>
<evidence type="ECO:0000259" key="1">
    <source>
        <dbReference type="Pfam" id="PF08241"/>
    </source>
</evidence>
<keyword evidence="2" id="KW-0489">Methyltransferase</keyword>
<dbReference type="InterPro" id="IPR013216">
    <property type="entry name" value="Methyltransf_11"/>
</dbReference>
<evidence type="ECO:0000313" key="2">
    <source>
        <dbReference type="EMBL" id="XCH34057.1"/>
    </source>
</evidence>
<dbReference type="CDD" id="cd02440">
    <property type="entry name" value="AdoMet_MTases"/>
    <property type="match status" value="1"/>
</dbReference>
<dbReference type="GO" id="GO:0008757">
    <property type="term" value="F:S-adenosylmethionine-dependent methyltransferase activity"/>
    <property type="evidence" value="ECO:0007669"/>
    <property type="project" value="InterPro"/>
</dbReference>
<reference evidence="2" key="1">
    <citation type="submission" date="2024-06" db="EMBL/GenBank/DDBJ databases">
        <title>A Novel Isolate, Dehalogenimonas sp. Strain 4OHTPN, Dechlorinates Aromatic 4 Hydroxy chlorothalonil by a Novel Reductive Dehalogenase.</title>
        <authorList>
            <person name="Liu G."/>
        </authorList>
    </citation>
    <scope>NUCLEOTIDE SEQUENCE</scope>
    <source>
        <strain evidence="2">4OHTPN</strain>
    </source>
</reference>
<protein>
    <submittedName>
        <fullName evidence="2">Methyltransferase domain-containing protein</fullName>
    </submittedName>
</protein>
<dbReference type="GO" id="GO:0032259">
    <property type="term" value="P:methylation"/>
    <property type="evidence" value="ECO:0007669"/>
    <property type="project" value="UniProtKB-KW"/>
</dbReference>
<gene>
    <name evidence="2" type="ORF">ABV300_04025</name>
</gene>
<name>A0AAU8GAY5_9CHLR</name>
<dbReference type="PANTHER" id="PTHR45445">
    <property type="match status" value="1"/>
</dbReference>
<dbReference type="PANTHER" id="PTHR45445:SF2">
    <property type="entry name" value="METHYLTRANSFERASE TYPE 11 DOMAIN-CONTAINING PROTEIN"/>
    <property type="match status" value="1"/>
</dbReference>
<dbReference type="SUPFAM" id="SSF158997">
    <property type="entry name" value="Trm112p-like"/>
    <property type="match status" value="1"/>
</dbReference>
<dbReference type="SUPFAM" id="SSF53335">
    <property type="entry name" value="S-adenosyl-L-methionine-dependent methyltransferases"/>
    <property type="match status" value="1"/>
</dbReference>
<dbReference type="InterPro" id="IPR029063">
    <property type="entry name" value="SAM-dependent_MTases_sf"/>
</dbReference>
<dbReference type="Gene3D" id="3.40.50.150">
    <property type="entry name" value="Vaccinia Virus protein VP39"/>
    <property type="match status" value="1"/>
</dbReference>
<sequence length="296" mass="32662">MLAEALERIGLYCTSCRQADDRIVQHRLTCLPDKTEGSYIISGSLECPNCGTLYPITNGVPRFFEGMASPEIQLNQYLDSHYGGTNESYWDQIPITAPHNGVHLDAGCGVGRNTFESARHTAFAVGLDANAGYLEAAAAIQRKGRANYRKKHRAMADTEVESKFVPPENVIFVLADIHNPPFLMETFDSVSALNVIDSVAQPLLALGQMDAALKAGGRLLLSSPYTWTESISKGWLETPEQTPHAFVLDLLTGSALPWCGFRYRILSEKSGIEWRIQAQDTMAYVYSVDLIEAEKI</sequence>
<dbReference type="Gene3D" id="2.20.25.10">
    <property type="match status" value="1"/>
</dbReference>